<evidence type="ECO:0000313" key="1">
    <source>
        <dbReference type="EMBL" id="AAF39155.1"/>
    </source>
</evidence>
<keyword evidence="2" id="KW-1185">Reference proteome</keyword>
<dbReference type="PIR" id="E81719">
    <property type="entry name" value="E81719"/>
</dbReference>
<name>Q9PL21_CHLMU</name>
<proteinExistence type="predicted"/>
<evidence type="ECO:0000313" key="2">
    <source>
        <dbReference type="Proteomes" id="UP000000800"/>
    </source>
</evidence>
<protein>
    <submittedName>
        <fullName evidence="1">Uncharacterized protein</fullName>
    </submittedName>
</protein>
<dbReference type="AlphaFoldDB" id="Q9PL21"/>
<dbReference type="KEGG" id="cmu:TC_0287"/>
<gene>
    <name evidence="1" type="ordered locus">TC_0287</name>
</gene>
<dbReference type="Proteomes" id="UP000000800">
    <property type="component" value="Chromosome"/>
</dbReference>
<reference evidence="1 2" key="1">
    <citation type="journal article" date="2000" name="Nucleic Acids Res.">
        <title>Genome sequences of Chlamydia trachomatis MoPn and Chlamydia pneumoniae AR39.</title>
        <authorList>
            <person name="Read T.D."/>
            <person name="Brunham R.C."/>
            <person name="Shen C."/>
            <person name="Gill S.R."/>
            <person name="Heidelberg J.F."/>
            <person name="White O."/>
            <person name="Hickey E.K."/>
            <person name="Peterson J.D."/>
            <person name="Utterback T.R."/>
            <person name="Berry K.J."/>
            <person name="Bass S."/>
            <person name="Linher K.D."/>
            <person name="Weidman J.F."/>
            <person name="Khouri H.M."/>
            <person name="Craven B."/>
            <person name="Bowman C."/>
            <person name="Dodson R.J."/>
            <person name="Gwinn M.L."/>
            <person name="Nelson W.C."/>
            <person name="DeBoy R.T."/>
            <person name="Kolonay J.F."/>
            <person name="McClarty G."/>
            <person name="Salzberg S.L."/>
            <person name="Eisen J.A."/>
            <person name="Fraser C.M."/>
        </authorList>
    </citation>
    <scope>NUCLEOTIDE SEQUENCE [LARGE SCALE GENOMIC DNA]</scope>
    <source>
        <strain evidence="2">MoPn / Nigg</strain>
    </source>
</reference>
<dbReference type="HOGENOM" id="CLU_3231374_0_0_0"/>
<sequence>MEVERFELSSLVNSPLTSTCLVSRIFYVISPQLETSIETNDSH</sequence>
<accession>Q9PL21</accession>
<dbReference type="EMBL" id="AE002160">
    <property type="protein sequence ID" value="AAF39155.1"/>
    <property type="molecule type" value="Genomic_DNA"/>
</dbReference>
<organism evidence="1 2">
    <name type="scientific">Chlamydia muridarum (strain MoPn / Nigg)</name>
    <dbReference type="NCBI Taxonomy" id="243161"/>
    <lineage>
        <taxon>Bacteria</taxon>
        <taxon>Pseudomonadati</taxon>
        <taxon>Chlamydiota</taxon>
        <taxon>Chlamydiia</taxon>
        <taxon>Chlamydiales</taxon>
        <taxon>Chlamydiaceae</taxon>
        <taxon>Chlamydia/Chlamydophila group</taxon>
        <taxon>Chlamydia</taxon>
    </lineage>
</organism>